<name>A0ABX8V605_9BACT</name>
<evidence type="ECO:0000313" key="4">
    <source>
        <dbReference type="EMBL" id="QYF48654.1"/>
    </source>
</evidence>
<dbReference type="InterPro" id="IPR011050">
    <property type="entry name" value="Pectin_lyase_fold/virulence"/>
</dbReference>
<dbReference type="SMART" id="SM00869">
    <property type="entry name" value="Autotransporter"/>
    <property type="match status" value="1"/>
</dbReference>
<evidence type="ECO:0000313" key="5">
    <source>
        <dbReference type="Proteomes" id="UP000826014"/>
    </source>
</evidence>
<evidence type="ECO:0000259" key="3">
    <source>
        <dbReference type="PROSITE" id="PS51208"/>
    </source>
</evidence>
<organism evidence="4 5">
    <name type="scientific">Candidatus Rhabdochlamydia oedothoracis</name>
    <dbReference type="NCBI Taxonomy" id="2720720"/>
    <lineage>
        <taxon>Bacteria</taxon>
        <taxon>Pseudomonadati</taxon>
        <taxon>Chlamydiota</taxon>
        <taxon>Chlamydiia</taxon>
        <taxon>Parachlamydiales</taxon>
        <taxon>Candidatus Rhabdochlamydiaceae</taxon>
        <taxon>Candidatus Rhabdochlamydia</taxon>
    </lineage>
</organism>
<dbReference type="PANTHER" id="PTHR35037:SF3">
    <property type="entry name" value="C-TERMINAL REGION OF AIDA-LIKE PROTEIN"/>
    <property type="match status" value="1"/>
</dbReference>
<feature type="chain" id="PRO_5046013083" evidence="2">
    <location>
        <begin position="24"/>
        <end position="1875"/>
    </location>
</feature>
<gene>
    <name evidence="4" type="ORF">RHABOEDO_000853</name>
</gene>
<dbReference type="Proteomes" id="UP000826014">
    <property type="component" value="Chromosome"/>
</dbReference>
<keyword evidence="5" id="KW-1185">Reference proteome</keyword>
<dbReference type="Pfam" id="PF03797">
    <property type="entry name" value="Autotransporter"/>
    <property type="match status" value="1"/>
</dbReference>
<sequence>MYMKTLLLLACHVLILSSRAIWSSDFRVTNNADSGTGSFRQSIIDLNALGSSQPSTVTFEPGLGRIQLFSDLPAIEVEGEFTTSTRDSLVIDGSKNQYLIFSALSKPFKVNVAPSSSLTLSGILDSGSLIRSGKGELILEGSNRYTGGTVIIGGLLALSGSGSLAPNGKVVISSGGILNISAIESDSQTISDLSGSGGEIVLGAKTLIMEERLPTEYGGVISGTGSIVKQGLAKLTLTESNTYTGRTTIDTGILALSGSGSLAPTSKVITHAGAIFDISSIAASSQAIGSLSGSGGEIVLGEKTLIIGGMLSTVYRGVISGTGSVVKQGPQMFILMGENTYTGGTIISGGVLQGNTTSLQGDIVNDSSLIFDQMSLGEYAGVISGSGILTKQNMGLLILSNANTYTGGTIVSGGVLQGNTISLQGDIVNDSSLIFDQMSLGEYAGVISGTGAVIKKNVGTLILSNANTYTGGTTVIEGSLQGNTTSLQGDIVNDALVVFDQVGTGTYNGMLAGTGTVIKQNTGTLILKGSNHTGSTRIKAGRLALSGRLLSMGSVDIHAGVFDISSISATSQTIRNLSGIGGEVVLGTKTLIAGSLDDTIYEGVISGAGSFTKQGLGTLTFSGIHTYTGATNISSGRIALSGNGSLAIDNLVILSGSDSIFDITEANGARSIGSIDGVEGSQVLLGANALTVGDSNQTTYAGIISGTGAFIKQGSGRLILTGPNTYSGGTLVSAGFLQGSTNSLQGNILNNASIVFDQAHTGTYDGVLSGDGALNKQNTGTVIFTGANTYSGGTMITLGTLALSGLGTILPTGTVIINVGNFDISDITASSQTIGELIGGGTIFLGEKTLITATKNNTSYVGIINGTGSFIKQGSGVLTLSGTNTYSGGTTINAGTLALSGSGKLSSTGSVTIHAGGFDISNIADSFQNIGDLSGSGGEIILGDKTLIQEAFNHTSYAGLIRGSGALIKQGLGTLVLTGDNDYSGGTTVNDGVLQGNTNSLQGNILNNASLVFDQAHTGTYNGVLSGAGSIDKRDTGTVIFTGTNTYSGGTMINAGTLALSGSGKLSSIGAVTINEGAFDISGIAAESQPIGDLTGVGFVNLGNKNLIEGTANHTTYSGVIQGGANGRFTKQGSGILTLTGINTYSGGTIINEGTLALVGSGTLNPAGDVIVNAGVFHISDITAASQTIGSLSGTGGIVELGTKNLIEGTVNDSTYSGVIQGSGSLIKQNTGTLTLTGVNTYSGGTIINGGTLALSALGALHSAGNVTINEGVFDISDITAEFHTIGDLTGAGSVNLGSKILITGASSVDLGSKMLSKGIANHTIYHGVIHGEDDGVFIKQGIGTLKLTGSSIHTGHTLVAEGILHIHGKLRSTVNVLPNASLMGNGTVGHLINMGDVSPGESIGTIEITGDFKQSTGGRLSIEIAPDGATDLLQITETATLDGALRVIPEAGVYLEGTTYTFLSAGSVTGQFSSTFSTRRLDYAINYFPTQAQLLILASSLIIPARPDGNAGAVVDYLFCSSFDFANLDLDAVAKALLILPADQYAQALNRLTPSQFGAFALNELENNFSLANTFFVTGANQRSCCYATCESTNIWINPLGLVYSQKNRLQLGQEAIGFTNHTYGIAAGIDHLLSNDWTLGFGLGYSYSHLHWKHQAGKARADSGYLGPYIGYDCGSFYFGLLVLGAGNFYDVDRKIVFPGISRVASSHPNTWDLSEVILAGFKLEPFYHFFVQPEFLLDQLNIFQERFQESGAGSIDLAVKRKHTSFLRSLVNLKFTKEWVCCNMCLASSVNVGWLRTTPLTGRHYTASFRKETFCSPNFSVTSFNQVIDQALVGGQLLLSSQGGFSVFLGYDGRFGNGSKVNEINLALDWRF</sequence>
<accession>A0ABX8V605</accession>
<feature type="domain" description="Autotransporter" evidence="3">
    <location>
        <begin position="1589"/>
        <end position="1875"/>
    </location>
</feature>
<keyword evidence="1 2" id="KW-0732">Signal</keyword>
<dbReference type="Pfam" id="PF12951">
    <property type="entry name" value="PATR"/>
    <property type="match status" value="15"/>
</dbReference>
<dbReference type="SUPFAM" id="SSF51126">
    <property type="entry name" value="Pectin lyase-like"/>
    <property type="match status" value="8"/>
</dbReference>
<dbReference type="Gene3D" id="2.160.20.20">
    <property type="match status" value="6"/>
</dbReference>
<dbReference type="InterPro" id="IPR036709">
    <property type="entry name" value="Autotransporte_beta_dom_sf"/>
</dbReference>
<dbReference type="InterPro" id="IPR012332">
    <property type="entry name" value="Autotransporter_pectin_lyase_C"/>
</dbReference>
<dbReference type="InterPro" id="IPR051551">
    <property type="entry name" value="Autotransporter_adhesion"/>
</dbReference>
<dbReference type="PANTHER" id="PTHR35037">
    <property type="entry name" value="C-TERMINAL REGION OF AIDA-LIKE PROTEIN"/>
    <property type="match status" value="1"/>
</dbReference>
<proteinExistence type="predicted"/>
<dbReference type="InterPro" id="IPR005546">
    <property type="entry name" value="Autotransporte_beta"/>
</dbReference>
<feature type="signal peptide" evidence="2">
    <location>
        <begin position="1"/>
        <end position="23"/>
    </location>
</feature>
<dbReference type="InterPro" id="IPR013425">
    <property type="entry name" value="Autotrns_rpt"/>
</dbReference>
<dbReference type="EMBL" id="CP075587">
    <property type="protein sequence ID" value="QYF48654.1"/>
    <property type="molecule type" value="Genomic_DNA"/>
</dbReference>
<protein>
    <submittedName>
        <fullName evidence="4">Passenger-associated-transport-repeat</fullName>
    </submittedName>
</protein>
<evidence type="ECO:0000256" key="2">
    <source>
        <dbReference type="SAM" id="SignalP"/>
    </source>
</evidence>
<dbReference type="NCBIfam" id="TIGR02601">
    <property type="entry name" value="autotrns_rpt"/>
    <property type="match status" value="14"/>
</dbReference>
<dbReference type="SUPFAM" id="SSF103515">
    <property type="entry name" value="Autotransporter"/>
    <property type="match status" value="1"/>
</dbReference>
<reference evidence="4 5" key="1">
    <citation type="journal article" date="2022" name="bioRxiv">
        <title>Ecology and evolution of chlamydial symbionts of arthropods.</title>
        <authorList>
            <person name="Halter T."/>
            <person name="Koestlbacher S."/>
            <person name="Collingro A."/>
            <person name="Sixt B.S."/>
            <person name="Toenshoff E.R."/>
            <person name="Hendrickx F."/>
            <person name="Kostanjsek R."/>
            <person name="Horn M."/>
        </authorList>
    </citation>
    <scope>NUCLEOTIDE SEQUENCE [LARGE SCALE GENOMIC DNA]</scope>
    <source>
        <strain evidence="4">W744xW776</strain>
    </source>
</reference>
<dbReference type="PROSITE" id="PS51208">
    <property type="entry name" value="AUTOTRANSPORTER"/>
    <property type="match status" value="1"/>
</dbReference>
<evidence type="ECO:0000256" key="1">
    <source>
        <dbReference type="ARBA" id="ARBA00022729"/>
    </source>
</evidence>
<dbReference type="Gene3D" id="2.40.128.130">
    <property type="entry name" value="Autotransporter beta-domain"/>
    <property type="match status" value="1"/>
</dbReference>